<evidence type="ECO:0000259" key="1">
    <source>
        <dbReference type="PROSITE" id="PS51819"/>
    </source>
</evidence>
<dbReference type="EC" id="1.13.11.66" evidence="2"/>
<name>A0ABM8Y0X4_9BURK</name>
<reference evidence="2 3" key="1">
    <citation type="submission" date="2021-08" db="EMBL/GenBank/DDBJ databases">
        <authorList>
            <person name="Peeters C."/>
        </authorList>
    </citation>
    <scope>NUCLEOTIDE SEQUENCE [LARGE SCALE GENOMIC DNA]</scope>
    <source>
        <strain evidence="2 3">LMG 32289</strain>
    </source>
</reference>
<dbReference type="InterPro" id="IPR037523">
    <property type="entry name" value="VOC_core"/>
</dbReference>
<feature type="domain" description="VOC" evidence="1">
    <location>
        <begin position="19"/>
        <end position="147"/>
    </location>
</feature>
<evidence type="ECO:0000313" key="2">
    <source>
        <dbReference type="EMBL" id="CAG9186262.1"/>
    </source>
</evidence>
<dbReference type="InterPro" id="IPR052537">
    <property type="entry name" value="Extradiol_RC_dioxygenase"/>
</dbReference>
<comment type="caution">
    <text evidence="2">The sequence shown here is derived from an EMBL/GenBank/DDBJ whole genome shotgun (WGS) entry which is preliminary data.</text>
</comment>
<dbReference type="InterPro" id="IPR029068">
    <property type="entry name" value="Glyas_Bleomycin-R_OHBP_Dase"/>
</dbReference>
<gene>
    <name evidence="2" type="primary">linE</name>
    <name evidence="2" type="ORF">LMG32289_06342</name>
</gene>
<dbReference type="Proteomes" id="UP000706525">
    <property type="component" value="Unassembled WGS sequence"/>
</dbReference>
<keyword evidence="3" id="KW-1185">Reference proteome</keyword>
<dbReference type="PROSITE" id="PS51819">
    <property type="entry name" value="VOC"/>
    <property type="match status" value="2"/>
</dbReference>
<dbReference type="Pfam" id="PF00903">
    <property type="entry name" value="Glyoxalase"/>
    <property type="match status" value="1"/>
</dbReference>
<proteinExistence type="predicted"/>
<dbReference type="PANTHER" id="PTHR36110">
    <property type="entry name" value="RING-CLEAVING DIOXYGENASE MHQE-RELATED"/>
    <property type="match status" value="1"/>
</dbReference>
<organism evidence="2 3">
    <name type="scientific">Cupriavidus pampae</name>
    <dbReference type="NCBI Taxonomy" id="659251"/>
    <lineage>
        <taxon>Bacteria</taxon>
        <taxon>Pseudomonadati</taxon>
        <taxon>Pseudomonadota</taxon>
        <taxon>Betaproteobacteria</taxon>
        <taxon>Burkholderiales</taxon>
        <taxon>Burkholderiaceae</taxon>
        <taxon>Cupriavidus</taxon>
    </lineage>
</organism>
<protein>
    <submittedName>
        <fullName evidence="2">Chlorohydroquinone/hydroquinone 1,2-dioxygenase</fullName>
        <ecNumber evidence="2">1.13.11.66</ecNumber>
    </submittedName>
</protein>
<dbReference type="EMBL" id="CAJZAG010000017">
    <property type="protein sequence ID" value="CAG9186262.1"/>
    <property type="molecule type" value="Genomic_DNA"/>
</dbReference>
<dbReference type="GO" id="GO:0016491">
    <property type="term" value="F:oxidoreductase activity"/>
    <property type="evidence" value="ECO:0007669"/>
    <property type="project" value="UniProtKB-KW"/>
</dbReference>
<keyword evidence="2" id="KW-0560">Oxidoreductase</keyword>
<dbReference type="InterPro" id="IPR004360">
    <property type="entry name" value="Glyas_Fos-R_dOase_dom"/>
</dbReference>
<evidence type="ECO:0000313" key="3">
    <source>
        <dbReference type="Proteomes" id="UP000706525"/>
    </source>
</evidence>
<accession>A0ABM8Y0X4</accession>
<feature type="domain" description="VOC" evidence="1">
    <location>
        <begin position="168"/>
        <end position="290"/>
    </location>
</feature>
<dbReference type="PANTHER" id="PTHR36110:SF2">
    <property type="entry name" value="RING-CLEAVING DIOXYGENASE MHQE-RELATED"/>
    <property type="match status" value="1"/>
</dbReference>
<dbReference type="SUPFAM" id="SSF54593">
    <property type="entry name" value="Glyoxalase/Bleomycin resistance protein/Dihydroxybiphenyl dioxygenase"/>
    <property type="match status" value="1"/>
</dbReference>
<dbReference type="CDD" id="cd08347">
    <property type="entry name" value="PcpA_C_like"/>
    <property type="match status" value="1"/>
</dbReference>
<dbReference type="Gene3D" id="3.10.180.10">
    <property type="entry name" value="2,3-Dihydroxybiphenyl 1,2-Dioxygenase, domain 1"/>
    <property type="match status" value="2"/>
</dbReference>
<sequence length="329" mass="37258">MAVPVQHINLEKTMSMIKGFHHLTAGVRHAQEDVDFYVKLLGQSLVKKTVLLDGEDPIYHLYYGNANGDPGTLVTSFPFRQRGVVARPGSGQVRVINYSVPNGSLEFWRARFDAMNIRYDADIVARFGERRQRFYHPCGIEFDLVESDLDQRPPCVENNVPEAYAVRGVHSITLSLREVEESVRFMSEAIGFRLVGDEGPYHRFETHTGGPGMVVEFFHEPDRLQGSSVYGEGTIHHVAFAVDTIEQQMTLKDKFMGLGYIDTSESVNRNYFRSMYFKMPGGVIFEAATTDIGFAIDEDPGHFGEEFQLPPWLVDRKDELLSRLEPISV</sequence>